<dbReference type="EMBL" id="BMAW01095083">
    <property type="protein sequence ID" value="GFS68592.1"/>
    <property type="molecule type" value="Genomic_DNA"/>
</dbReference>
<protein>
    <submittedName>
        <fullName evidence="2">Uncharacterized protein</fullName>
    </submittedName>
</protein>
<organism evidence="2 3">
    <name type="scientific">Nephila pilipes</name>
    <name type="common">Giant wood spider</name>
    <name type="synonym">Nephila maculata</name>
    <dbReference type="NCBI Taxonomy" id="299642"/>
    <lineage>
        <taxon>Eukaryota</taxon>
        <taxon>Metazoa</taxon>
        <taxon>Ecdysozoa</taxon>
        <taxon>Arthropoda</taxon>
        <taxon>Chelicerata</taxon>
        <taxon>Arachnida</taxon>
        <taxon>Araneae</taxon>
        <taxon>Araneomorphae</taxon>
        <taxon>Entelegynae</taxon>
        <taxon>Araneoidea</taxon>
        <taxon>Nephilidae</taxon>
        <taxon>Nephila</taxon>
    </lineage>
</organism>
<feature type="region of interest" description="Disordered" evidence="1">
    <location>
        <begin position="1"/>
        <end position="56"/>
    </location>
</feature>
<keyword evidence="3" id="KW-1185">Reference proteome</keyword>
<evidence type="ECO:0000256" key="1">
    <source>
        <dbReference type="SAM" id="MobiDB-lite"/>
    </source>
</evidence>
<name>A0A8X6MMV2_NEPPI</name>
<feature type="region of interest" description="Disordered" evidence="1">
    <location>
        <begin position="69"/>
        <end position="111"/>
    </location>
</feature>
<reference evidence="2" key="1">
    <citation type="submission" date="2020-08" db="EMBL/GenBank/DDBJ databases">
        <title>Multicomponent nature underlies the extraordinary mechanical properties of spider dragline silk.</title>
        <authorList>
            <person name="Kono N."/>
            <person name="Nakamura H."/>
            <person name="Mori M."/>
            <person name="Yoshida Y."/>
            <person name="Ohtoshi R."/>
            <person name="Malay A.D."/>
            <person name="Moran D.A.P."/>
            <person name="Tomita M."/>
            <person name="Numata K."/>
            <person name="Arakawa K."/>
        </authorList>
    </citation>
    <scope>NUCLEOTIDE SEQUENCE</scope>
</reference>
<gene>
    <name evidence="2" type="ORF">NPIL_479851</name>
</gene>
<proteinExistence type="predicted"/>
<comment type="caution">
    <text evidence="2">The sequence shown here is derived from an EMBL/GenBank/DDBJ whole genome shotgun (WGS) entry which is preliminary data.</text>
</comment>
<dbReference type="AlphaFoldDB" id="A0A8X6MMV2"/>
<sequence>MCQARDFSIDLLCNNTRRPHENRRGGKGGASSKQTHDPRANKMRRKKSTYGNIQGQSVKEVQIQIMSTGNSWVNGRHTQNEERKGKSSVKGSNNRIMSTEGCEAPKEGRNS</sequence>
<dbReference type="Proteomes" id="UP000887013">
    <property type="component" value="Unassembled WGS sequence"/>
</dbReference>
<evidence type="ECO:0000313" key="3">
    <source>
        <dbReference type="Proteomes" id="UP000887013"/>
    </source>
</evidence>
<accession>A0A8X6MMV2</accession>
<evidence type="ECO:0000313" key="2">
    <source>
        <dbReference type="EMBL" id="GFS68592.1"/>
    </source>
</evidence>